<dbReference type="InterPro" id="IPR057666">
    <property type="entry name" value="DrpA_SLOG"/>
</dbReference>
<name>A0ABS2P7G6_9BACL</name>
<dbReference type="RefSeq" id="WP_204695503.1">
    <property type="nucleotide sequence ID" value="NZ_JAFBEC010000001.1"/>
</dbReference>
<dbReference type="Proteomes" id="UP000741863">
    <property type="component" value="Unassembled WGS sequence"/>
</dbReference>
<gene>
    <name evidence="3" type="ORF">JOD17_000445</name>
</gene>
<evidence type="ECO:0000256" key="1">
    <source>
        <dbReference type="ARBA" id="ARBA00006525"/>
    </source>
</evidence>
<dbReference type="Gene3D" id="3.40.50.450">
    <property type="match status" value="1"/>
</dbReference>
<comment type="caution">
    <text evidence="3">The sequence shown here is derived from an EMBL/GenBank/DDBJ whole genome shotgun (WGS) entry which is preliminary data.</text>
</comment>
<dbReference type="EMBL" id="JAFBEC010000001">
    <property type="protein sequence ID" value="MBM7631354.1"/>
    <property type="molecule type" value="Genomic_DNA"/>
</dbReference>
<reference evidence="3 4" key="1">
    <citation type="submission" date="2021-01" db="EMBL/GenBank/DDBJ databases">
        <title>Genomic Encyclopedia of Type Strains, Phase IV (KMG-IV): sequencing the most valuable type-strain genomes for metagenomic binning, comparative biology and taxonomic classification.</title>
        <authorList>
            <person name="Goeker M."/>
        </authorList>
    </citation>
    <scope>NUCLEOTIDE SEQUENCE [LARGE SCALE GENOMIC DNA]</scope>
    <source>
        <strain evidence="3 4">DSM 25540</strain>
    </source>
</reference>
<dbReference type="SUPFAM" id="SSF102405">
    <property type="entry name" value="MCP/YpsA-like"/>
    <property type="match status" value="1"/>
</dbReference>
<protein>
    <submittedName>
        <fullName evidence="3">DNA processing protein</fullName>
    </submittedName>
</protein>
<evidence type="ECO:0000259" key="2">
    <source>
        <dbReference type="Pfam" id="PF02481"/>
    </source>
</evidence>
<accession>A0ABS2P7G6</accession>
<comment type="similarity">
    <text evidence="1">Belongs to the DprA/Smf family.</text>
</comment>
<dbReference type="InterPro" id="IPR003488">
    <property type="entry name" value="DprA"/>
</dbReference>
<evidence type="ECO:0000313" key="3">
    <source>
        <dbReference type="EMBL" id="MBM7631354.1"/>
    </source>
</evidence>
<organism evidence="3 4">
    <name type="scientific">Geomicrobium sediminis</name>
    <dbReference type="NCBI Taxonomy" id="1347788"/>
    <lineage>
        <taxon>Bacteria</taxon>
        <taxon>Bacillati</taxon>
        <taxon>Bacillota</taxon>
        <taxon>Bacilli</taxon>
        <taxon>Bacillales</taxon>
        <taxon>Geomicrobium</taxon>
    </lineage>
</organism>
<keyword evidence="4" id="KW-1185">Reference proteome</keyword>
<dbReference type="PANTHER" id="PTHR43022:SF1">
    <property type="entry name" value="PROTEIN SMF"/>
    <property type="match status" value="1"/>
</dbReference>
<dbReference type="PANTHER" id="PTHR43022">
    <property type="entry name" value="PROTEIN SMF"/>
    <property type="match status" value="1"/>
</dbReference>
<dbReference type="Pfam" id="PF02481">
    <property type="entry name" value="DNA_processg_A"/>
    <property type="match status" value="1"/>
</dbReference>
<proteinExistence type="inferred from homology"/>
<evidence type="ECO:0000313" key="4">
    <source>
        <dbReference type="Proteomes" id="UP000741863"/>
    </source>
</evidence>
<feature type="domain" description="Smf/DprA SLOG" evidence="2">
    <location>
        <begin position="164"/>
        <end position="371"/>
    </location>
</feature>
<sequence>MKEMDSRFLRPIIEQEILFASEAAAYLGITPQRLNQLVHTGKVKPVRTSPSGNLYLRSDMEERRKRMHGNQIAYISALFEKNEATTVYEAMNYFTIQSIFNGSDKKATAEFERLAEKFQLTEELSKSLRLIADDLGVELEVMEKAYTAVVGGFQQLGADDYIVKKGQNHYPNKLSEISDAPLFLFMRGNPELLTKRLVTVVGGRKTTENGEAMAYELSKELGQEGYVIVSGLSKGIDSVVQQATVNHQLPTVAVLGTPITHFHPREHQVLQGQLEDHGLVISQFPPSVKVQRWHFPMRYALMSGISEATVMIESTDKSEVLEQADYACKYRRPLLLPQVALDDRKLQWPNRYIDYGKMYAYRKPTDVLKRMEMLTTEDGTSARYAQQTIG</sequence>